<feature type="non-terminal residue" evidence="1">
    <location>
        <position position="60"/>
    </location>
</feature>
<gene>
    <name evidence="1" type="ORF">DXG03_003994</name>
</gene>
<organism evidence="1 2">
    <name type="scientific">Asterophora parasitica</name>
    <dbReference type="NCBI Taxonomy" id="117018"/>
    <lineage>
        <taxon>Eukaryota</taxon>
        <taxon>Fungi</taxon>
        <taxon>Dikarya</taxon>
        <taxon>Basidiomycota</taxon>
        <taxon>Agaricomycotina</taxon>
        <taxon>Agaricomycetes</taxon>
        <taxon>Agaricomycetidae</taxon>
        <taxon>Agaricales</taxon>
        <taxon>Tricholomatineae</taxon>
        <taxon>Lyophyllaceae</taxon>
        <taxon>Asterophora</taxon>
    </lineage>
</organism>
<name>A0A9P7G0V3_9AGAR</name>
<reference evidence="1" key="2">
    <citation type="submission" date="2021-10" db="EMBL/GenBank/DDBJ databases">
        <title>Phylogenomics reveals ancestral predisposition of the termite-cultivated fungus Termitomyces towards a domesticated lifestyle.</title>
        <authorList>
            <person name="Auxier B."/>
            <person name="Grum-Grzhimaylo A."/>
            <person name="Cardenas M.E."/>
            <person name="Lodge J.D."/>
            <person name="Laessoe T."/>
            <person name="Pedersen O."/>
            <person name="Smith M.E."/>
            <person name="Kuyper T.W."/>
            <person name="Franco-Molano E.A."/>
            <person name="Baroni T.J."/>
            <person name="Aanen D.K."/>
        </authorList>
    </citation>
    <scope>NUCLEOTIDE SEQUENCE</scope>
    <source>
        <strain evidence="1">AP01</strain>
        <tissue evidence="1">Mycelium</tissue>
    </source>
</reference>
<sequence length="60" mass="6182">MLPGDVVEGMKTEIAATTYTSSLKEDLVAQAHAVVSLLKDNNSAPSIKGTNILGAAIRGL</sequence>
<evidence type="ECO:0000313" key="2">
    <source>
        <dbReference type="Proteomes" id="UP000775547"/>
    </source>
</evidence>
<protein>
    <submittedName>
        <fullName evidence="1">Uncharacterized protein</fullName>
    </submittedName>
</protein>
<dbReference type="Proteomes" id="UP000775547">
    <property type="component" value="Unassembled WGS sequence"/>
</dbReference>
<reference evidence="1" key="1">
    <citation type="submission" date="2020-07" db="EMBL/GenBank/DDBJ databases">
        <authorList>
            <person name="Nieuwenhuis M."/>
            <person name="Van De Peppel L.J.J."/>
        </authorList>
    </citation>
    <scope>NUCLEOTIDE SEQUENCE</scope>
    <source>
        <strain evidence="1">AP01</strain>
        <tissue evidence="1">Mycelium</tissue>
    </source>
</reference>
<dbReference type="EMBL" id="JABCKV010002359">
    <property type="protein sequence ID" value="KAG5638785.1"/>
    <property type="molecule type" value="Genomic_DNA"/>
</dbReference>
<comment type="caution">
    <text evidence="1">The sequence shown here is derived from an EMBL/GenBank/DDBJ whole genome shotgun (WGS) entry which is preliminary data.</text>
</comment>
<evidence type="ECO:0000313" key="1">
    <source>
        <dbReference type="EMBL" id="KAG5638785.1"/>
    </source>
</evidence>
<keyword evidence="2" id="KW-1185">Reference proteome</keyword>
<dbReference type="AlphaFoldDB" id="A0A9P7G0V3"/>
<accession>A0A9P7G0V3</accession>
<proteinExistence type="predicted"/>